<keyword evidence="2" id="KW-1133">Transmembrane helix</keyword>
<accession>A0A9P6WLL6</accession>
<organism evidence="3 4">
    <name type="scientific">Pichia californica</name>
    <dbReference type="NCBI Taxonomy" id="460514"/>
    <lineage>
        <taxon>Eukaryota</taxon>
        <taxon>Fungi</taxon>
        <taxon>Dikarya</taxon>
        <taxon>Ascomycota</taxon>
        <taxon>Saccharomycotina</taxon>
        <taxon>Pichiomycetes</taxon>
        <taxon>Pichiales</taxon>
        <taxon>Pichiaceae</taxon>
        <taxon>Pichia</taxon>
    </lineage>
</organism>
<keyword evidence="2" id="KW-0472">Membrane</keyword>
<dbReference type="AlphaFoldDB" id="A0A9P6WLL6"/>
<feature type="compositionally biased region" description="Polar residues" evidence="1">
    <location>
        <begin position="145"/>
        <end position="188"/>
    </location>
</feature>
<keyword evidence="4" id="KW-1185">Reference proteome</keyword>
<name>A0A9P6WLL6_9ASCO</name>
<gene>
    <name evidence="3" type="ORF">C6P40_001024</name>
</gene>
<proteinExistence type="predicted"/>
<dbReference type="EMBL" id="PUHW01000155">
    <property type="protein sequence ID" value="KAG0688387.1"/>
    <property type="molecule type" value="Genomic_DNA"/>
</dbReference>
<evidence type="ECO:0000256" key="2">
    <source>
        <dbReference type="SAM" id="Phobius"/>
    </source>
</evidence>
<feature type="compositionally biased region" description="Low complexity" evidence="1">
    <location>
        <begin position="128"/>
        <end position="140"/>
    </location>
</feature>
<comment type="caution">
    <text evidence="3">The sequence shown here is derived from an EMBL/GenBank/DDBJ whole genome shotgun (WGS) entry which is preliminary data.</text>
</comment>
<sequence>MGLLTTILSTLYVLASPVWMIPQIFFFSIYNLPLKIIKSVLGFFGIRYDIQLLMEFFIVVYQYIMISFIVGACFGMLNLFLFWIVRFSINWLDQLFRYDTASLFQWISTDKTSINKKSEGFENLPRRTTTNLSTESTESIEPTDSAKSTNQTESTINKENPQSIILESSKPNVTLTESTPFESATSLDTETEAELLLSSGKTSTTQTSHHTDGSIIQRNGVRRPKSPTEDNSTITTNSVLDEDISQTVDTSFQEEEEKQ</sequence>
<dbReference type="Proteomes" id="UP000697127">
    <property type="component" value="Unassembled WGS sequence"/>
</dbReference>
<evidence type="ECO:0000313" key="4">
    <source>
        <dbReference type="Proteomes" id="UP000697127"/>
    </source>
</evidence>
<feature type="region of interest" description="Disordered" evidence="1">
    <location>
        <begin position="118"/>
        <end position="191"/>
    </location>
</feature>
<feature type="transmembrane region" description="Helical" evidence="2">
    <location>
        <begin position="58"/>
        <end position="85"/>
    </location>
</feature>
<evidence type="ECO:0000256" key="1">
    <source>
        <dbReference type="SAM" id="MobiDB-lite"/>
    </source>
</evidence>
<keyword evidence="2" id="KW-0812">Transmembrane</keyword>
<feature type="compositionally biased region" description="Polar residues" evidence="1">
    <location>
        <begin position="229"/>
        <end position="251"/>
    </location>
</feature>
<reference evidence="3" key="1">
    <citation type="submission" date="2020-11" db="EMBL/GenBank/DDBJ databases">
        <title>Kefir isolates.</title>
        <authorList>
            <person name="Marcisauskas S."/>
            <person name="Kim Y."/>
            <person name="Blasche S."/>
        </authorList>
    </citation>
    <scope>NUCLEOTIDE SEQUENCE</scope>
    <source>
        <strain evidence="3">Olga-1</strain>
    </source>
</reference>
<protein>
    <submittedName>
        <fullName evidence="3">Uncharacterized protein</fullName>
    </submittedName>
</protein>
<feature type="region of interest" description="Disordered" evidence="1">
    <location>
        <begin position="218"/>
        <end position="259"/>
    </location>
</feature>
<evidence type="ECO:0000313" key="3">
    <source>
        <dbReference type="EMBL" id="KAG0688387.1"/>
    </source>
</evidence>